<dbReference type="Pfam" id="PF09981">
    <property type="entry name" value="DUF2218"/>
    <property type="match status" value="1"/>
</dbReference>
<keyword evidence="2" id="KW-1185">Reference proteome</keyword>
<accession>A0ABU7Z6W6</accession>
<reference evidence="1" key="2">
    <citation type="submission" date="2024-02" db="EMBL/GenBank/DDBJ databases">
        <authorList>
            <person name="Prathaban M."/>
            <person name="Mythili R."/>
            <person name="Sharmila Devi N."/>
            <person name="Sobanaa M."/>
            <person name="Prathiviraj R."/>
            <person name="Selvin J."/>
        </authorList>
    </citation>
    <scope>NUCLEOTIDE SEQUENCE</scope>
    <source>
        <strain evidence="1">MP1014</strain>
    </source>
</reference>
<name>A0ABU7Z6W6_9MICO</name>
<sequence length="96" mass="10540">MSVDDPTAEGTFVTDDGARYVKQLASHLGRRSTVETDGDVTTIRLTVGQCTLTVAEREVRLHAVGDDDEGLETVRRVVGGHLERFAQRRGLTVDWA</sequence>
<proteinExistence type="predicted"/>
<gene>
    <name evidence="1" type="ORF">V5O49_08835</name>
</gene>
<dbReference type="EMBL" id="JBAGLP010000117">
    <property type="protein sequence ID" value="MEG3615221.1"/>
    <property type="molecule type" value="Genomic_DNA"/>
</dbReference>
<organism evidence="1 2">
    <name type="scientific">Isoptericola haloaureus</name>
    <dbReference type="NCBI Taxonomy" id="1542902"/>
    <lineage>
        <taxon>Bacteria</taxon>
        <taxon>Bacillati</taxon>
        <taxon>Actinomycetota</taxon>
        <taxon>Actinomycetes</taxon>
        <taxon>Micrococcales</taxon>
        <taxon>Promicromonosporaceae</taxon>
        <taxon>Isoptericola</taxon>
    </lineage>
</organism>
<dbReference type="InterPro" id="IPR014543">
    <property type="entry name" value="UCP028291"/>
</dbReference>
<reference evidence="1" key="1">
    <citation type="journal article" date="2024" name="Antonie Van Leeuwenhoek">
        <title>Isoptericola haloaureus sp. nov., a dimorphic actinobacterium isolated from mangrove sediments of southeast India, implicating biosaline agricultural significance through nitrogen fixation and salt tolerance genes.</title>
        <authorList>
            <person name="Prathaban M."/>
            <person name="Prathiviraj R."/>
            <person name="Ravichandran M."/>
            <person name="Natarajan S.D."/>
            <person name="Sobanaa M."/>
            <person name="Hari Krishna Kumar S."/>
            <person name="Chandrasekar V."/>
            <person name="Selvin J."/>
        </authorList>
    </citation>
    <scope>NUCLEOTIDE SEQUENCE</scope>
    <source>
        <strain evidence="1">MP1014</strain>
    </source>
</reference>
<evidence type="ECO:0000313" key="2">
    <source>
        <dbReference type="Proteomes" id="UP001310387"/>
    </source>
</evidence>
<comment type="caution">
    <text evidence="1">The sequence shown here is derived from an EMBL/GenBank/DDBJ whole genome shotgun (WGS) entry which is preliminary data.</text>
</comment>
<dbReference type="RefSeq" id="WP_332901895.1">
    <property type="nucleotide sequence ID" value="NZ_JBAGLP010000117.1"/>
</dbReference>
<dbReference type="Proteomes" id="UP001310387">
    <property type="component" value="Unassembled WGS sequence"/>
</dbReference>
<protein>
    <submittedName>
        <fullName evidence="1">DUF2218 domain-containing protein</fullName>
    </submittedName>
</protein>
<dbReference type="Gene3D" id="3.30.310.50">
    <property type="entry name" value="Alpha-D-phosphohexomutase, C-terminal domain"/>
    <property type="match status" value="1"/>
</dbReference>
<evidence type="ECO:0000313" key="1">
    <source>
        <dbReference type="EMBL" id="MEG3615221.1"/>
    </source>
</evidence>